<evidence type="ECO:0000313" key="1">
    <source>
        <dbReference type="EMBL" id="KAG9228216.1"/>
    </source>
</evidence>
<dbReference type="InterPro" id="IPR052000">
    <property type="entry name" value="ETFRF1"/>
</dbReference>
<dbReference type="GO" id="GO:0005739">
    <property type="term" value="C:mitochondrion"/>
    <property type="evidence" value="ECO:0007669"/>
    <property type="project" value="TreeGrafter"/>
</dbReference>
<feature type="non-terminal residue" evidence="1">
    <location>
        <position position="1"/>
    </location>
</feature>
<dbReference type="PANTHER" id="PTHR21024">
    <property type="entry name" value="GROWTH HORMONE-INDUCIBLE SOLUBLE PROTEIN-RELATED"/>
    <property type="match status" value="1"/>
</dbReference>
<organism evidence="1 2">
    <name type="scientific">Amylocarpus encephaloides</name>
    <dbReference type="NCBI Taxonomy" id="45428"/>
    <lineage>
        <taxon>Eukaryota</taxon>
        <taxon>Fungi</taxon>
        <taxon>Dikarya</taxon>
        <taxon>Ascomycota</taxon>
        <taxon>Pezizomycotina</taxon>
        <taxon>Leotiomycetes</taxon>
        <taxon>Helotiales</taxon>
        <taxon>Helotiales incertae sedis</taxon>
        <taxon>Amylocarpus</taxon>
    </lineage>
</organism>
<dbReference type="OrthoDB" id="10258445at2759"/>
<keyword evidence="2" id="KW-1185">Reference proteome</keyword>
<dbReference type="AlphaFoldDB" id="A0A9P7Y6S1"/>
<reference evidence="1" key="1">
    <citation type="journal article" date="2021" name="IMA Fungus">
        <title>Genomic characterization of three marine fungi, including Emericellopsis atlantica sp. nov. with signatures of a generalist lifestyle and marine biomass degradation.</title>
        <authorList>
            <person name="Hagestad O.C."/>
            <person name="Hou L."/>
            <person name="Andersen J.H."/>
            <person name="Hansen E.H."/>
            <person name="Altermark B."/>
            <person name="Li C."/>
            <person name="Kuhnert E."/>
            <person name="Cox R.J."/>
            <person name="Crous P.W."/>
            <person name="Spatafora J.W."/>
            <person name="Lail K."/>
            <person name="Amirebrahimi M."/>
            <person name="Lipzen A."/>
            <person name="Pangilinan J."/>
            <person name="Andreopoulos W."/>
            <person name="Hayes R.D."/>
            <person name="Ng V."/>
            <person name="Grigoriev I.V."/>
            <person name="Jackson S.A."/>
            <person name="Sutton T.D.S."/>
            <person name="Dobson A.D.W."/>
            <person name="Rama T."/>
        </authorList>
    </citation>
    <scope>NUCLEOTIDE SEQUENCE</scope>
    <source>
        <strain evidence="1">TRa018bII</strain>
    </source>
</reference>
<proteinExistence type="predicted"/>
<dbReference type="Proteomes" id="UP000824998">
    <property type="component" value="Unassembled WGS sequence"/>
</dbReference>
<protein>
    <submittedName>
        <fullName evidence="1">Uncharacterized protein</fullName>
    </submittedName>
</protein>
<sequence length="80" mass="9740">LAKWYTVELLYLGRGYPLGFDYFRRRLHKAFMSNSAVTNEDEIERGIERAKFVKKGVLPFLLLVYYLKRYRALRRRYDKT</sequence>
<evidence type="ECO:0000313" key="2">
    <source>
        <dbReference type="Proteomes" id="UP000824998"/>
    </source>
</evidence>
<dbReference type="GO" id="GO:0022904">
    <property type="term" value="P:respiratory electron transport chain"/>
    <property type="evidence" value="ECO:0007669"/>
    <property type="project" value="TreeGrafter"/>
</dbReference>
<dbReference type="PANTHER" id="PTHR21024:SF0">
    <property type="entry name" value="ELECTRON TRANSFER FLAVOPROTEIN REGULATORY FACTOR 1"/>
    <property type="match status" value="1"/>
</dbReference>
<comment type="caution">
    <text evidence="1">The sequence shown here is derived from an EMBL/GenBank/DDBJ whole genome shotgun (WGS) entry which is preliminary data.</text>
</comment>
<accession>A0A9P7Y6S1</accession>
<name>A0A9P7Y6S1_9HELO</name>
<gene>
    <name evidence="1" type="ORF">BJ875DRAFT_389873</name>
</gene>
<dbReference type="GO" id="GO:0090324">
    <property type="term" value="P:negative regulation of oxidative phosphorylation"/>
    <property type="evidence" value="ECO:0007669"/>
    <property type="project" value="InterPro"/>
</dbReference>
<dbReference type="Pfam" id="PF13233">
    <property type="entry name" value="Complex1_LYR_2"/>
    <property type="match status" value="1"/>
</dbReference>
<dbReference type="EMBL" id="MU252017">
    <property type="protein sequence ID" value="KAG9228216.1"/>
    <property type="molecule type" value="Genomic_DNA"/>
</dbReference>